<dbReference type="PANTHER" id="PTHR30011">
    <property type="entry name" value="ALKANESULFONATE MONOOXYGENASE-RELATED"/>
    <property type="match status" value="1"/>
</dbReference>
<dbReference type="PANTHER" id="PTHR30011:SF16">
    <property type="entry name" value="C2H2 FINGER DOMAIN TRANSCRIPTION FACTOR (EUROFUNG)-RELATED"/>
    <property type="match status" value="1"/>
</dbReference>
<evidence type="ECO:0000256" key="2">
    <source>
        <dbReference type="ARBA" id="ARBA00022643"/>
    </source>
</evidence>
<dbReference type="CDD" id="cd01095">
    <property type="entry name" value="Nitrilotriacetate_monoxgenase"/>
    <property type="match status" value="1"/>
</dbReference>
<name>A0ABU8NBN3_9PSEU</name>
<feature type="domain" description="Luciferase-like" evidence="6">
    <location>
        <begin position="33"/>
        <end position="383"/>
    </location>
</feature>
<sequence length="439" mass="46694">MRSEAVLTATVMGLGMHQGAWRFRDGDPFDHLGPGYHLENARLAEAGGLHALFLADTLDGSEERYARPSLGALDPAVVLATLAAATERIGLVATSSTSFNEPYNLARRMASLDAMSRGRAGWNAVTTFVPGAAAQFGDAPLPDHAARYARAGEFLDVVKGLWGSWDPAALVGDKGTGRYVDTDHVHALDHRGEHFAVRGPATLPPSPQGRPVIFQAGSSGPGRDLAARHADVVFTAQNTLEAAVAFRTDLRERAAALGRDPDHLLVLPGLVPVLGDTTADAQDRKEHLDRARGIGPELDKLALRVGVPVADLELDAPLPVERIRANEGFRGSHGFRDAAVELAVRRGLTVRELLAENGGGHLQVVGTPDKVADTVETWLDAGAADGFNLMIDVLPDGLAAVVDEVVPRLRKRGRFPADYVGTTLREHLGLPRPALPLPA</sequence>
<keyword evidence="1" id="KW-0285">Flavoprotein</keyword>
<dbReference type="NCBIfam" id="TIGR03860">
    <property type="entry name" value="FMN_nitrolo"/>
    <property type="match status" value="1"/>
</dbReference>
<comment type="similarity">
    <text evidence="5">Belongs to the NtaA/SnaA/DszA monooxygenase family.</text>
</comment>
<dbReference type="EMBL" id="JBBEGL010000008">
    <property type="protein sequence ID" value="MEJ2889817.1"/>
    <property type="molecule type" value="Genomic_DNA"/>
</dbReference>
<evidence type="ECO:0000256" key="3">
    <source>
        <dbReference type="ARBA" id="ARBA00023002"/>
    </source>
</evidence>
<dbReference type="Gene3D" id="3.20.20.30">
    <property type="entry name" value="Luciferase-like domain"/>
    <property type="match status" value="1"/>
</dbReference>
<gene>
    <name evidence="7" type="ORF">WCD41_25390</name>
</gene>
<keyword evidence="8" id="KW-1185">Reference proteome</keyword>
<comment type="caution">
    <text evidence="7">The sequence shown here is derived from an EMBL/GenBank/DDBJ whole genome shotgun (WGS) entry which is preliminary data.</text>
</comment>
<dbReference type="Pfam" id="PF00296">
    <property type="entry name" value="Bac_luciferase"/>
    <property type="match status" value="1"/>
</dbReference>
<dbReference type="EC" id="1.14.-.-" evidence="7"/>
<keyword evidence="3 7" id="KW-0560">Oxidoreductase</keyword>
<organism evidence="7 8">
    <name type="scientific">Actinomycetospora aeridis</name>
    <dbReference type="NCBI Taxonomy" id="3129231"/>
    <lineage>
        <taxon>Bacteria</taxon>
        <taxon>Bacillati</taxon>
        <taxon>Actinomycetota</taxon>
        <taxon>Actinomycetes</taxon>
        <taxon>Pseudonocardiales</taxon>
        <taxon>Pseudonocardiaceae</taxon>
        <taxon>Actinomycetospora</taxon>
    </lineage>
</organism>
<dbReference type="Proteomes" id="UP001370100">
    <property type="component" value="Unassembled WGS sequence"/>
</dbReference>
<dbReference type="PIRSF" id="PIRSF000337">
    <property type="entry name" value="NTA_MOA"/>
    <property type="match status" value="1"/>
</dbReference>
<dbReference type="InterPro" id="IPR036661">
    <property type="entry name" value="Luciferase-like_sf"/>
</dbReference>
<evidence type="ECO:0000259" key="6">
    <source>
        <dbReference type="Pfam" id="PF00296"/>
    </source>
</evidence>
<accession>A0ABU8NBN3</accession>
<evidence type="ECO:0000313" key="7">
    <source>
        <dbReference type="EMBL" id="MEJ2889817.1"/>
    </source>
</evidence>
<dbReference type="RefSeq" id="WP_337717758.1">
    <property type="nucleotide sequence ID" value="NZ_JBBEGL010000008.1"/>
</dbReference>
<evidence type="ECO:0000256" key="4">
    <source>
        <dbReference type="ARBA" id="ARBA00023033"/>
    </source>
</evidence>
<keyword evidence="4 7" id="KW-0503">Monooxygenase</keyword>
<reference evidence="7 8" key="1">
    <citation type="submission" date="2024-03" db="EMBL/GenBank/DDBJ databases">
        <title>Actinomycetospora sp. OC33-EN06, a novel actinomycete isolated from wild orchid (Aerides multiflora).</title>
        <authorList>
            <person name="Suriyachadkun C."/>
        </authorList>
    </citation>
    <scope>NUCLEOTIDE SEQUENCE [LARGE SCALE GENOMIC DNA]</scope>
    <source>
        <strain evidence="7 8">OC33-EN06</strain>
    </source>
</reference>
<keyword evidence="2" id="KW-0288">FMN</keyword>
<dbReference type="SUPFAM" id="SSF51679">
    <property type="entry name" value="Bacterial luciferase-like"/>
    <property type="match status" value="1"/>
</dbReference>
<dbReference type="InterPro" id="IPR011251">
    <property type="entry name" value="Luciferase-like_dom"/>
</dbReference>
<evidence type="ECO:0000313" key="8">
    <source>
        <dbReference type="Proteomes" id="UP001370100"/>
    </source>
</evidence>
<protein>
    <submittedName>
        <fullName evidence="7">NtaA/DmoA family FMN-dependent monooxygenase</fullName>
        <ecNumber evidence="7">1.14.-.-</ecNumber>
    </submittedName>
</protein>
<dbReference type="InterPro" id="IPR016215">
    <property type="entry name" value="NTA_MOA"/>
</dbReference>
<proteinExistence type="inferred from homology"/>
<dbReference type="GO" id="GO:0004497">
    <property type="term" value="F:monooxygenase activity"/>
    <property type="evidence" value="ECO:0007669"/>
    <property type="project" value="UniProtKB-KW"/>
</dbReference>
<dbReference type="InterPro" id="IPR051260">
    <property type="entry name" value="Diverse_substr_monoxygenases"/>
</dbReference>
<evidence type="ECO:0000256" key="1">
    <source>
        <dbReference type="ARBA" id="ARBA00022630"/>
    </source>
</evidence>
<evidence type="ECO:0000256" key="5">
    <source>
        <dbReference type="ARBA" id="ARBA00033748"/>
    </source>
</evidence>